<dbReference type="Pfam" id="PF26181">
    <property type="entry name" value="Ig_NUP210_13th"/>
    <property type="match status" value="1"/>
</dbReference>
<dbReference type="HOGENOM" id="CLU_379151_0_0_1"/>
<dbReference type="InterPro" id="IPR003343">
    <property type="entry name" value="Big_2"/>
</dbReference>
<dbReference type="STRING" id="13249.T1I4Z7"/>
<dbReference type="InterPro" id="IPR058779">
    <property type="entry name" value="Ig_NUP210_13th"/>
</dbReference>
<protein>
    <submittedName>
        <fullName evidence="1">BIG2 domain-containing protein</fullName>
    </submittedName>
</protein>
<dbReference type="Pfam" id="PF22959">
    <property type="entry name" value="Ig_NUP210_15th"/>
    <property type="match status" value="1"/>
</dbReference>
<evidence type="ECO:0000313" key="2">
    <source>
        <dbReference type="Proteomes" id="UP000015103"/>
    </source>
</evidence>
<sequence>MGQPAVRFCDSAFFTSGKCTNVRETIGKMGWKLLPLPPYNPDLVASRSIATKSVGFLKVDIPEKVERGSKFEAIVQLFFREDFPLKFPDLDLQETEISLMVNLPNIAEIIHTNVDRNADVVRFTLRALEVGETSVEARWKEIFSQQYSLQVFSPVKLSPKPLVLAVGAEIQLTVTGGPSPDPGLQFSSSDTGIGIISSSAVVKGLHVGSAVITVTSFAKQGSICSKDSVDLTVVLLSGVQIVVPILQLGIGRSMPAWPSGMPAFLSPLVLGSINPPLSFKWSVSLPGVVRLKDVLHSTNIEITNEDRLSMHILALKPGRTAIFLTVTGRGPDRNPIAFNSSVEIEVIETLEWYTPPISHATLLVAPNTHFTVKTNRDWVRSNTRNGILYQDLTVSEASGTSFRKKTNTALVTKEDIVEVDPTGTVAVGPKPGLAIIMAKSESHDTLTQQTVAFILQVKPIHYIMANVITELDVSGEALNHLPQGLNLVLNITYHDQYGTVFYSAPASIHGRANRFDKTWMSVGEMICFWSPVGGGQAGIWTADSDVISVTTSGLVVGNRLGTAVLTFSFNKPHANILSSVAVEVLPVITIDSSEPTFLRVGVATLKFKHTYSISVSVDGSYWARKIRPSDFFVTIYSPLTHQRSKVTVILEKDVMKSSNQFSFYMALTEFISQSRFLLLSAFATIVLTILIGYCYGMREVQNTRIPTSDQWYFRTPTHNELREHVMANLKQ</sequence>
<keyword evidence="2" id="KW-1185">Reference proteome</keyword>
<dbReference type="EMBL" id="ACPB03006923">
    <property type="status" value="NOT_ANNOTATED_CDS"/>
    <property type="molecule type" value="Genomic_DNA"/>
</dbReference>
<dbReference type="InterPro" id="IPR055094">
    <property type="entry name" value="NUP210_Ig15"/>
</dbReference>
<proteinExistence type="predicted"/>
<dbReference type="InterPro" id="IPR045197">
    <property type="entry name" value="NUP210-like"/>
</dbReference>
<dbReference type="PANTHER" id="PTHR23019:SF0">
    <property type="entry name" value="NUCLEAR PORE MEMBRANE GLYCOPROTEIN 210"/>
    <property type="match status" value="1"/>
</dbReference>
<dbReference type="GO" id="GO:0005643">
    <property type="term" value="C:nuclear pore"/>
    <property type="evidence" value="ECO:0007669"/>
    <property type="project" value="TreeGrafter"/>
</dbReference>
<dbReference type="SMART" id="SM00635">
    <property type="entry name" value="BID_2"/>
    <property type="match status" value="1"/>
</dbReference>
<reference evidence="1" key="1">
    <citation type="submission" date="2015-05" db="UniProtKB">
        <authorList>
            <consortium name="EnsemblMetazoa"/>
        </authorList>
    </citation>
    <scope>IDENTIFICATION</scope>
</reference>
<dbReference type="InterPro" id="IPR008964">
    <property type="entry name" value="Invasin/intimin_cell_adhesion"/>
</dbReference>
<dbReference type="Pfam" id="PF02368">
    <property type="entry name" value="Big_2"/>
    <property type="match status" value="1"/>
</dbReference>
<dbReference type="AlphaFoldDB" id="T1I4Z7"/>
<organism evidence="1 2">
    <name type="scientific">Rhodnius prolixus</name>
    <name type="common">Triatomid bug</name>
    <dbReference type="NCBI Taxonomy" id="13249"/>
    <lineage>
        <taxon>Eukaryota</taxon>
        <taxon>Metazoa</taxon>
        <taxon>Ecdysozoa</taxon>
        <taxon>Arthropoda</taxon>
        <taxon>Hexapoda</taxon>
        <taxon>Insecta</taxon>
        <taxon>Pterygota</taxon>
        <taxon>Neoptera</taxon>
        <taxon>Paraneoptera</taxon>
        <taxon>Hemiptera</taxon>
        <taxon>Heteroptera</taxon>
        <taxon>Panheteroptera</taxon>
        <taxon>Cimicomorpha</taxon>
        <taxon>Reduviidae</taxon>
        <taxon>Triatominae</taxon>
        <taxon>Rhodnius</taxon>
    </lineage>
</organism>
<dbReference type="EMBL" id="ACPB03006922">
    <property type="status" value="NOT_ANNOTATED_CDS"/>
    <property type="molecule type" value="Genomic_DNA"/>
</dbReference>
<dbReference type="VEuPathDB" id="VectorBase:RPRC011366"/>
<dbReference type="OMA" id="HYIMANV"/>
<name>T1I4Z7_RHOPR</name>
<dbReference type="Proteomes" id="UP000015103">
    <property type="component" value="Unassembled WGS sequence"/>
</dbReference>
<dbReference type="PANTHER" id="PTHR23019">
    <property type="entry name" value="NUCLEAR PORE MEMBRANE GLYCOPROTEIN GP210-RELATED"/>
    <property type="match status" value="1"/>
</dbReference>
<dbReference type="InParanoid" id="T1I4Z7"/>
<dbReference type="SUPFAM" id="SSF49373">
    <property type="entry name" value="Invasin/intimin cell-adhesion fragments"/>
    <property type="match status" value="1"/>
</dbReference>
<evidence type="ECO:0000313" key="1">
    <source>
        <dbReference type="EnsemblMetazoa" id="RPRC011366-PA"/>
    </source>
</evidence>
<dbReference type="Gene3D" id="2.60.40.1080">
    <property type="match status" value="1"/>
</dbReference>
<dbReference type="eggNOG" id="KOG1833">
    <property type="taxonomic scope" value="Eukaryota"/>
</dbReference>
<accession>T1I4Z7</accession>
<dbReference type="EnsemblMetazoa" id="RPRC011366-RA">
    <property type="protein sequence ID" value="RPRC011366-PA"/>
    <property type="gene ID" value="RPRC011366"/>
</dbReference>